<reference evidence="1 2" key="1">
    <citation type="submission" date="2019-05" db="EMBL/GenBank/DDBJ databases">
        <title>Mikania micrantha, genome provides insights into the molecular mechanism of rapid growth.</title>
        <authorList>
            <person name="Liu B."/>
        </authorList>
    </citation>
    <scope>NUCLEOTIDE SEQUENCE [LARGE SCALE GENOMIC DNA]</scope>
    <source>
        <strain evidence="1">NLD-2019</strain>
        <tissue evidence="1">Leaf</tissue>
    </source>
</reference>
<accession>A0A5N6Q956</accession>
<evidence type="ECO:0000313" key="1">
    <source>
        <dbReference type="EMBL" id="KAD7480287.1"/>
    </source>
</evidence>
<dbReference type="PANTHER" id="PTHR33257:SF60">
    <property type="entry name" value="DUF4005 DOMAIN-CONTAINING PROTEIN"/>
    <property type="match status" value="1"/>
</dbReference>
<dbReference type="AlphaFoldDB" id="A0A5N6Q956"/>
<name>A0A5N6Q956_9ASTR</name>
<evidence type="ECO:0000313" key="2">
    <source>
        <dbReference type="Proteomes" id="UP000326396"/>
    </source>
</evidence>
<dbReference type="Proteomes" id="UP000326396">
    <property type="component" value="Linkage Group LG1"/>
</dbReference>
<organism evidence="1 2">
    <name type="scientific">Mikania micrantha</name>
    <name type="common">bitter vine</name>
    <dbReference type="NCBI Taxonomy" id="192012"/>
    <lineage>
        <taxon>Eukaryota</taxon>
        <taxon>Viridiplantae</taxon>
        <taxon>Streptophyta</taxon>
        <taxon>Embryophyta</taxon>
        <taxon>Tracheophyta</taxon>
        <taxon>Spermatophyta</taxon>
        <taxon>Magnoliopsida</taxon>
        <taxon>eudicotyledons</taxon>
        <taxon>Gunneridae</taxon>
        <taxon>Pentapetalae</taxon>
        <taxon>asterids</taxon>
        <taxon>campanulids</taxon>
        <taxon>Asterales</taxon>
        <taxon>Asteraceae</taxon>
        <taxon>Asteroideae</taxon>
        <taxon>Heliantheae alliance</taxon>
        <taxon>Eupatorieae</taxon>
        <taxon>Mikania</taxon>
    </lineage>
</organism>
<proteinExistence type="predicted"/>
<gene>
    <name evidence="1" type="ORF">E3N88_03423</name>
</gene>
<sequence length="188" mass="20529">MPTAEVTTPKTLQINDKVGESFRVLYYGSASAGSVPFKWESQPGTPKHALTESCLPPLTPPPSYHQFIKKYNSSTQEVINHNSSRRSGFFRTIFLNSSRKNSTPPVPASSLSSCSVSSSSSSSHLHSWQSTPMSKTEVRRAMSAVKFGWEVDGGSPTSTLCFGGGFKKSYRIKKMKKAMLSVVRNGKA</sequence>
<dbReference type="PANTHER" id="PTHR33257">
    <property type="entry name" value="OS05G0165500 PROTEIN"/>
    <property type="match status" value="1"/>
</dbReference>
<protein>
    <submittedName>
        <fullName evidence="1">Uncharacterized protein</fullName>
    </submittedName>
</protein>
<comment type="caution">
    <text evidence="1">The sequence shown here is derived from an EMBL/GenBank/DDBJ whole genome shotgun (WGS) entry which is preliminary data.</text>
</comment>
<dbReference type="EMBL" id="SZYD01000001">
    <property type="protein sequence ID" value="KAD7480287.1"/>
    <property type="molecule type" value="Genomic_DNA"/>
</dbReference>
<dbReference type="OrthoDB" id="691043at2759"/>
<keyword evidence="2" id="KW-1185">Reference proteome</keyword>